<protein>
    <submittedName>
        <fullName evidence="2">Uncharacterized protein</fullName>
    </submittedName>
</protein>
<comment type="caution">
    <text evidence="2">The sequence shown here is derived from an EMBL/GenBank/DDBJ whole genome shotgun (WGS) entry which is preliminary data.</text>
</comment>
<proteinExistence type="predicted"/>
<dbReference type="Proteomes" id="UP000314294">
    <property type="component" value="Unassembled WGS sequence"/>
</dbReference>
<evidence type="ECO:0000256" key="1">
    <source>
        <dbReference type="SAM" id="MobiDB-lite"/>
    </source>
</evidence>
<feature type="compositionally biased region" description="Basic and acidic residues" evidence="1">
    <location>
        <begin position="41"/>
        <end position="50"/>
    </location>
</feature>
<evidence type="ECO:0000313" key="2">
    <source>
        <dbReference type="EMBL" id="TNN60813.1"/>
    </source>
</evidence>
<reference evidence="2 3" key="1">
    <citation type="submission" date="2019-03" db="EMBL/GenBank/DDBJ databases">
        <title>First draft genome of Liparis tanakae, snailfish: a comprehensive survey of snailfish specific genes.</title>
        <authorList>
            <person name="Kim W."/>
            <person name="Song I."/>
            <person name="Jeong J.-H."/>
            <person name="Kim D."/>
            <person name="Kim S."/>
            <person name="Ryu S."/>
            <person name="Song J.Y."/>
            <person name="Lee S.K."/>
        </authorList>
    </citation>
    <scope>NUCLEOTIDE SEQUENCE [LARGE SCALE GENOMIC DNA]</scope>
    <source>
        <tissue evidence="2">Muscle</tissue>
    </source>
</reference>
<gene>
    <name evidence="2" type="ORF">EYF80_028983</name>
</gene>
<feature type="region of interest" description="Disordered" evidence="1">
    <location>
        <begin position="26"/>
        <end position="80"/>
    </location>
</feature>
<dbReference type="AlphaFoldDB" id="A0A4Z2H714"/>
<organism evidence="2 3">
    <name type="scientific">Liparis tanakae</name>
    <name type="common">Tanaka's snailfish</name>
    <dbReference type="NCBI Taxonomy" id="230148"/>
    <lineage>
        <taxon>Eukaryota</taxon>
        <taxon>Metazoa</taxon>
        <taxon>Chordata</taxon>
        <taxon>Craniata</taxon>
        <taxon>Vertebrata</taxon>
        <taxon>Euteleostomi</taxon>
        <taxon>Actinopterygii</taxon>
        <taxon>Neopterygii</taxon>
        <taxon>Teleostei</taxon>
        <taxon>Neoteleostei</taxon>
        <taxon>Acanthomorphata</taxon>
        <taxon>Eupercaria</taxon>
        <taxon>Perciformes</taxon>
        <taxon>Cottioidei</taxon>
        <taxon>Cottales</taxon>
        <taxon>Liparidae</taxon>
        <taxon>Liparis</taxon>
    </lineage>
</organism>
<evidence type="ECO:0000313" key="3">
    <source>
        <dbReference type="Proteomes" id="UP000314294"/>
    </source>
</evidence>
<keyword evidence="3" id="KW-1185">Reference proteome</keyword>
<accession>A0A4Z2H714</accession>
<name>A0A4Z2H714_9TELE</name>
<sequence length="80" mass="8795">MLLSNAISWETPSMWGVPEVGALMTSRTDRETEVVSSGQKCDMKESDKSAKSLSPLPPELSQPELSEASKIMKPKNCKVR</sequence>
<dbReference type="EMBL" id="SRLO01000327">
    <property type="protein sequence ID" value="TNN60813.1"/>
    <property type="molecule type" value="Genomic_DNA"/>
</dbReference>